<evidence type="ECO:0000313" key="1">
    <source>
        <dbReference type="EMBL" id="VFK26335.1"/>
    </source>
</evidence>
<protein>
    <recommendedName>
        <fullName evidence="4">Transposase</fullName>
    </recommendedName>
</protein>
<name>A0A450XT67_9GAMM</name>
<accession>A0A450XT67</accession>
<proteinExistence type="predicted"/>
<sequence>MRNWPAITVPPFSRPYKPQDKAKTEVAVQVEEHWIVARLRHQTFPRLILFHNAHRLPLRGESIRRLSPKTIPDF</sequence>
<reference evidence="2" key="1">
    <citation type="submission" date="2019-02" db="EMBL/GenBank/DDBJ databases">
        <authorList>
            <person name="Gruber-Vodicka R. H."/>
            <person name="Seah K. B. B."/>
        </authorList>
    </citation>
    <scope>NUCLEOTIDE SEQUENCE</scope>
    <source>
        <strain evidence="1">BECK_BZ197</strain>
        <strain evidence="3">BECK_BZ198</strain>
        <strain evidence="2">BECK_BZ199</strain>
    </source>
</reference>
<evidence type="ECO:0000313" key="3">
    <source>
        <dbReference type="EMBL" id="VFK75917.1"/>
    </source>
</evidence>
<organism evidence="2">
    <name type="scientific">Candidatus Kentrum sp. MB</name>
    <dbReference type="NCBI Taxonomy" id="2138164"/>
    <lineage>
        <taxon>Bacteria</taxon>
        <taxon>Pseudomonadati</taxon>
        <taxon>Pseudomonadota</taxon>
        <taxon>Gammaproteobacteria</taxon>
        <taxon>Candidatus Kentrum</taxon>
    </lineage>
</organism>
<evidence type="ECO:0000313" key="2">
    <source>
        <dbReference type="EMBL" id="VFK32452.1"/>
    </source>
</evidence>
<dbReference type="EMBL" id="CAADFQ010000033">
    <property type="protein sequence ID" value="VFK32452.1"/>
    <property type="molecule type" value="Genomic_DNA"/>
</dbReference>
<gene>
    <name evidence="1" type="ORF">BECKMB1821G_GA0114241_102016</name>
    <name evidence="3" type="ORF">BECKMB1821H_GA0114242_103527</name>
    <name evidence="2" type="ORF">BECKMB1821I_GA0114274_103327</name>
</gene>
<evidence type="ECO:0008006" key="4">
    <source>
        <dbReference type="Google" id="ProtNLM"/>
    </source>
</evidence>
<dbReference type="AlphaFoldDB" id="A0A450XT67"/>
<dbReference type="EMBL" id="CAADGH010000035">
    <property type="protein sequence ID" value="VFK75917.1"/>
    <property type="molecule type" value="Genomic_DNA"/>
</dbReference>
<dbReference type="EMBL" id="CAADFO010000020">
    <property type="protein sequence ID" value="VFK26335.1"/>
    <property type="molecule type" value="Genomic_DNA"/>
</dbReference>